<evidence type="ECO:0000313" key="2">
    <source>
        <dbReference type="Proteomes" id="UP000770330"/>
    </source>
</evidence>
<reference evidence="1" key="1">
    <citation type="submission" date="2020-04" db="EMBL/GenBank/DDBJ databases">
        <title>Deep metagenomics examines the oral microbiome during advanced dental caries in children, revealing novel taxa and co-occurrences with host molecules.</title>
        <authorList>
            <person name="Baker J.L."/>
            <person name="Morton J.T."/>
            <person name="Dinis M."/>
            <person name="Alvarez R."/>
            <person name="Tran N.C."/>
            <person name="Knight R."/>
            <person name="Edlund A."/>
        </authorList>
    </citation>
    <scope>NUCLEOTIDE SEQUENCE</scope>
    <source>
        <strain evidence="1">JCVI_39_bin.18</strain>
    </source>
</reference>
<dbReference type="Proteomes" id="UP000770330">
    <property type="component" value="Unassembled WGS sequence"/>
</dbReference>
<accession>A0A930PQ50</accession>
<sequence>MMQKKMEGAYRRVFGTLKQAQEFRDDFYASYGVQPAAPGTHIHQEGEGWVVEFTAAEQLKFAQDVYRRLMLHPEAEPTCAFRFVWVRRPVPQKDSQKEQDCILFNVMMHLRTFTPQQMSWQLLALSTYRAWDIDKIPDRQERAKYEAQVVKDFRIGSHTLAPTMVGLYPEYAEFTVDPELMSISSLRYLMHYEAQEDRDLEDEGDALRKEKWVARSRTQFNRRLVQMAEELRAHNVVIADTCSFARRVSWLDDNGYFNQDTGALSSQKEDYPGFYGEVLSGRHLVSIQLYGIQRADGKFLSKINDQAPVDLGFGAWFGDVGLQMTSLRARQVMGLLQCEDVTLVPVGDIED</sequence>
<organism evidence="1 2">
    <name type="scientific">Rothia mucilaginosa</name>
    <dbReference type="NCBI Taxonomy" id="43675"/>
    <lineage>
        <taxon>Bacteria</taxon>
        <taxon>Bacillati</taxon>
        <taxon>Actinomycetota</taxon>
        <taxon>Actinomycetes</taxon>
        <taxon>Micrococcales</taxon>
        <taxon>Micrococcaceae</taxon>
        <taxon>Rothia</taxon>
    </lineage>
</organism>
<dbReference type="RefSeq" id="WP_303945685.1">
    <property type="nucleotide sequence ID" value="NZ_JABZXO010000032.1"/>
</dbReference>
<comment type="caution">
    <text evidence="1">The sequence shown here is derived from an EMBL/GenBank/DDBJ whole genome shotgun (WGS) entry which is preliminary data.</text>
</comment>
<protein>
    <submittedName>
        <fullName evidence="1">Uncharacterized protein</fullName>
    </submittedName>
</protein>
<evidence type="ECO:0000313" key="1">
    <source>
        <dbReference type="EMBL" id="MBF1658064.1"/>
    </source>
</evidence>
<proteinExistence type="predicted"/>
<name>A0A930PQ50_9MICC</name>
<gene>
    <name evidence="1" type="ORF">HXO61_09090</name>
</gene>
<dbReference type="AlphaFoldDB" id="A0A930PQ50"/>
<dbReference type="EMBL" id="JABZXO010000032">
    <property type="protein sequence ID" value="MBF1658064.1"/>
    <property type="molecule type" value="Genomic_DNA"/>
</dbReference>